<accession>A0A9P7N6Q6</accession>
<dbReference type="PANTHER" id="PTHR21310">
    <property type="entry name" value="AMINOGLYCOSIDE PHOSPHOTRANSFERASE-RELATED-RELATED"/>
    <property type="match status" value="1"/>
</dbReference>
<reference evidence="2" key="1">
    <citation type="journal article" date="2020" name="bioRxiv">
        <title>Whole genome comparisons of ergot fungi reveals the divergence and evolution of species within the genus Claviceps are the result of varying mechanisms driving genome evolution and host range expansion.</title>
        <authorList>
            <person name="Wyka S.A."/>
            <person name="Mondo S.J."/>
            <person name="Liu M."/>
            <person name="Dettman J."/>
            <person name="Nalam V."/>
            <person name="Broders K.D."/>
        </authorList>
    </citation>
    <scope>NUCLEOTIDE SEQUENCE</scope>
    <source>
        <strain evidence="2">CCC 602</strain>
    </source>
</reference>
<dbReference type="SUPFAM" id="SSF56112">
    <property type="entry name" value="Protein kinase-like (PK-like)"/>
    <property type="match status" value="1"/>
</dbReference>
<dbReference type="Pfam" id="PF01636">
    <property type="entry name" value="APH"/>
    <property type="match status" value="1"/>
</dbReference>
<organism evidence="2 3">
    <name type="scientific">Claviceps pusilla</name>
    <dbReference type="NCBI Taxonomy" id="123648"/>
    <lineage>
        <taxon>Eukaryota</taxon>
        <taxon>Fungi</taxon>
        <taxon>Dikarya</taxon>
        <taxon>Ascomycota</taxon>
        <taxon>Pezizomycotina</taxon>
        <taxon>Sordariomycetes</taxon>
        <taxon>Hypocreomycetidae</taxon>
        <taxon>Hypocreales</taxon>
        <taxon>Clavicipitaceae</taxon>
        <taxon>Claviceps</taxon>
    </lineage>
</organism>
<evidence type="ECO:0000313" key="2">
    <source>
        <dbReference type="EMBL" id="KAG5997907.1"/>
    </source>
</evidence>
<dbReference type="PANTHER" id="PTHR21310:SF55">
    <property type="entry name" value="AMINOGLYCOSIDE PHOSPHOTRANSFERASE DOMAIN-CONTAINING PROTEIN"/>
    <property type="match status" value="1"/>
</dbReference>
<dbReference type="Gene3D" id="3.90.1200.10">
    <property type="match status" value="1"/>
</dbReference>
<evidence type="ECO:0000313" key="3">
    <source>
        <dbReference type="Proteomes" id="UP000748025"/>
    </source>
</evidence>
<feature type="domain" description="Aminoglycoside phosphotransferase" evidence="1">
    <location>
        <begin position="116"/>
        <end position="249"/>
    </location>
</feature>
<proteinExistence type="predicted"/>
<dbReference type="AlphaFoldDB" id="A0A9P7N6Q6"/>
<dbReference type="EMBL" id="SRPW01001906">
    <property type="protein sequence ID" value="KAG5997907.1"/>
    <property type="molecule type" value="Genomic_DNA"/>
</dbReference>
<dbReference type="InterPro" id="IPR002575">
    <property type="entry name" value="Aminoglycoside_PTrfase"/>
</dbReference>
<gene>
    <name evidence="2" type="ORF">E4U43_002551</name>
</gene>
<dbReference type="Proteomes" id="UP000748025">
    <property type="component" value="Unassembled WGS sequence"/>
</dbReference>
<sequence>MNPYEADPAKIPTNDQYSDVPFFGRYLPASDDFQPDSKHINSVSEDSRKYWASVLGLCNPSNRLYEGLEGARDVFALGSVIIKSSHLHTQLRGRRASRDFSYADANEVKATALARTVLKDVKVPIIYFAGKINGRDILVQERIPGVGLNVAWQYISAAQKQRFKEEARGILRKLNMIQPPYPGRTRSYIVQDADPQVHRGIQKLEYDIIFGENNRDPDLSFMHNDFTPSNIIVNNDKIVGLIDWEMAGYFGWETAAQVHVKIRSPRREGYAALDLPEDFFNDLLFWNDLYEVKG</sequence>
<comment type="caution">
    <text evidence="2">The sequence shown here is derived from an EMBL/GenBank/DDBJ whole genome shotgun (WGS) entry which is preliminary data.</text>
</comment>
<dbReference type="InterPro" id="IPR011009">
    <property type="entry name" value="Kinase-like_dom_sf"/>
</dbReference>
<evidence type="ECO:0000259" key="1">
    <source>
        <dbReference type="Pfam" id="PF01636"/>
    </source>
</evidence>
<protein>
    <recommendedName>
        <fullName evidence="1">Aminoglycoside phosphotransferase domain-containing protein</fullName>
    </recommendedName>
</protein>
<dbReference type="InterPro" id="IPR051678">
    <property type="entry name" value="AGP_Transferase"/>
</dbReference>
<name>A0A9P7N6Q6_9HYPO</name>
<keyword evidence="3" id="KW-1185">Reference proteome</keyword>
<dbReference type="OrthoDB" id="8300194at2759"/>